<evidence type="ECO:0000259" key="3">
    <source>
        <dbReference type="Pfam" id="PF19291"/>
    </source>
</evidence>
<protein>
    <submittedName>
        <fullName evidence="4">Glycoside hydrolase</fullName>
    </submittedName>
</protein>
<dbReference type="InterPro" id="IPR045582">
    <property type="entry name" value="Trehalase-like_N"/>
</dbReference>
<feature type="region of interest" description="Disordered" evidence="1">
    <location>
        <begin position="602"/>
        <end position="628"/>
    </location>
</feature>
<dbReference type="InterPro" id="IPR008928">
    <property type="entry name" value="6-hairpin_glycosidase_sf"/>
</dbReference>
<dbReference type="InterPro" id="IPR012341">
    <property type="entry name" value="6hp_glycosidase-like_sf"/>
</dbReference>
<dbReference type="AlphaFoldDB" id="A0A175S152"/>
<reference evidence="4 5" key="1">
    <citation type="journal article" date="2016" name="Front. Microbiol.">
        <title>Genomic Resource of Rice Seed Associated Bacteria.</title>
        <authorList>
            <person name="Midha S."/>
            <person name="Bansal K."/>
            <person name="Sharma S."/>
            <person name="Kumar N."/>
            <person name="Patil P.P."/>
            <person name="Chaudhry V."/>
            <person name="Patil P.B."/>
        </authorList>
    </citation>
    <scope>NUCLEOTIDE SEQUENCE [LARGE SCALE GENOMIC DNA]</scope>
    <source>
        <strain evidence="4 5">NS184</strain>
    </source>
</reference>
<proteinExistence type="predicted"/>
<keyword evidence="4" id="KW-0378">Hydrolase</keyword>
<dbReference type="GO" id="GO:0004553">
    <property type="term" value="F:hydrolase activity, hydrolyzing O-glycosyl compounds"/>
    <property type="evidence" value="ECO:0007669"/>
    <property type="project" value="UniProtKB-ARBA"/>
</dbReference>
<dbReference type="Proteomes" id="UP000078252">
    <property type="component" value="Unassembled WGS sequence"/>
</dbReference>
<dbReference type="EMBL" id="LDQC01000026">
    <property type="protein sequence ID" value="KTR08863.1"/>
    <property type="molecule type" value="Genomic_DNA"/>
</dbReference>
<feature type="compositionally biased region" description="Acidic residues" evidence="1">
    <location>
        <begin position="605"/>
        <end position="622"/>
    </location>
</feature>
<feature type="domain" description="Trehalase-like N-terminal" evidence="3">
    <location>
        <begin position="27"/>
        <end position="114"/>
    </location>
</feature>
<gene>
    <name evidence="4" type="ORF">NS184_04950</name>
</gene>
<feature type="domain" description="GH15-like" evidence="2">
    <location>
        <begin position="242"/>
        <end position="594"/>
    </location>
</feature>
<dbReference type="PANTHER" id="PTHR31616">
    <property type="entry name" value="TREHALASE"/>
    <property type="match status" value="1"/>
</dbReference>
<comment type="caution">
    <text evidence="4">The sequence shown here is derived from an EMBL/GenBank/DDBJ whole genome shotgun (WGS) entry which is preliminary data.</text>
</comment>
<accession>A0A175S152</accession>
<evidence type="ECO:0000313" key="4">
    <source>
        <dbReference type="EMBL" id="KTR08863.1"/>
    </source>
</evidence>
<evidence type="ECO:0000256" key="1">
    <source>
        <dbReference type="SAM" id="MobiDB-lite"/>
    </source>
</evidence>
<dbReference type="PANTHER" id="PTHR31616:SF0">
    <property type="entry name" value="GLUCAN 1,4-ALPHA-GLUCOSIDASE"/>
    <property type="match status" value="1"/>
</dbReference>
<dbReference type="OrthoDB" id="3902805at2"/>
<dbReference type="PATRIC" id="fig|33881.3.peg.1265"/>
<dbReference type="GO" id="GO:0005975">
    <property type="term" value="P:carbohydrate metabolic process"/>
    <property type="evidence" value="ECO:0007669"/>
    <property type="project" value="InterPro"/>
</dbReference>
<dbReference type="RefSeq" id="WP_058725024.1">
    <property type="nucleotide sequence ID" value="NZ_LDQC01000026.1"/>
</dbReference>
<dbReference type="Gene3D" id="1.50.10.10">
    <property type="match status" value="1"/>
</dbReference>
<organism evidence="4 5">
    <name type="scientific">Curtobacterium luteum</name>
    <dbReference type="NCBI Taxonomy" id="33881"/>
    <lineage>
        <taxon>Bacteria</taxon>
        <taxon>Bacillati</taxon>
        <taxon>Actinomycetota</taxon>
        <taxon>Actinomycetes</taxon>
        <taxon>Micrococcales</taxon>
        <taxon>Microbacteriaceae</taxon>
        <taxon>Curtobacterium</taxon>
    </lineage>
</organism>
<evidence type="ECO:0000313" key="5">
    <source>
        <dbReference type="Proteomes" id="UP000078252"/>
    </source>
</evidence>
<dbReference type="Pfam" id="PF19291">
    <property type="entry name" value="TREH_N"/>
    <property type="match status" value="1"/>
</dbReference>
<dbReference type="Pfam" id="PF00723">
    <property type="entry name" value="Glyco_hydro_15"/>
    <property type="match status" value="1"/>
</dbReference>
<dbReference type="STRING" id="33881.NS184_04950"/>
<evidence type="ECO:0000259" key="2">
    <source>
        <dbReference type="Pfam" id="PF00723"/>
    </source>
</evidence>
<dbReference type="InterPro" id="IPR011613">
    <property type="entry name" value="GH15-like"/>
</dbReference>
<dbReference type="SUPFAM" id="SSF48208">
    <property type="entry name" value="Six-hairpin glycosidases"/>
    <property type="match status" value="1"/>
</dbReference>
<sequence>MSERTLDTPDATENEERTDGYVPLRSYGAVGDGRTVALIALDGRIDWLPIPSMDSTPVFASILDPEHGGHVALRPTGDAEVTREYLPGTNVLVTTWTTSTGQVTVTDAMVTGVAGRLPWAEVARCVQGVRGSVELEWAVVPGTLLGTAEPKRLDTANGAVIGIDGVTIAIVEQGFEPVHDDGPRFSGRFTATEGSKHILTIVGTHDEPIFMPKPEAALAAMDRTIDNWATWSEAFHYDGPWADAVQRSALALKLLIYSPTGAIAAAPTTSLPEDRTGGKNWDYRFAWVRDLSYTVHALTRFGLREETHAAVSWVMRTIAEHDASMPIFYELDGSKSDGVEERDVPGWQGIGPVTIGNRASGQLQLGVWGDVFEILRQYVRAGNVIDRKTARVLQDLADDACHRWEEADSGMWELQDTQHYVSSKIGCWQALDAAAELHDAGMIDGPRDKWVENRELIEQWVADHGWDEERGYYVMYPGSDKIDTSILLHAMSAFDRGPRMASTIRAIEEQLQRGPLVYRYSGMEQEESPFVACSFWLAAAMACTGRVDDAAALMDAMVAQANDVGLYSEMISEDGSFMGNLPQGLSHLALIQAALTIEEVRAEAADSDAGDADGDEDGDDTGGTDRAA</sequence>
<name>A0A175S152_9MICO</name>